<dbReference type="PROSITE" id="PS50820">
    <property type="entry name" value="LCCL"/>
    <property type="match status" value="1"/>
</dbReference>
<dbReference type="SUPFAM" id="SSF69848">
    <property type="entry name" value="LCCL domain"/>
    <property type="match status" value="1"/>
</dbReference>
<gene>
    <name evidence="2" type="ORF">H6P80_03505</name>
</gene>
<sequence length="147" mass="15251">MTITFLPGRDSYSAATANGVETRRWGSWGGSFFFEGAEAGEPEEEVAAVEACPANARDLRGTGETVTCGCDAAASASGSVWGSETYTDDSRICRAAVHAGVIEADGGEVTFTVVDGLSSYSGSEANGVTTRDYGTWSGSFEFQTDEG</sequence>
<dbReference type="InterPro" id="IPR004043">
    <property type="entry name" value="LCCL"/>
</dbReference>
<dbReference type="SMART" id="SM00603">
    <property type="entry name" value="LCCL"/>
    <property type="match status" value="1"/>
</dbReference>
<proteinExistence type="predicted"/>
<reference evidence="2 3" key="1">
    <citation type="submission" date="2020-08" db="EMBL/GenBank/DDBJ databases">
        <title>Draft genome sequence of Parasphingopyxis sp. GrpM-11.</title>
        <authorList>
            <person name="Oh J."/>
            <person name="Roh D.-H."/>
        </authorList>
    </citation>
    <scope>NUCLEOTIDE SEQUENCE [LARGE SCALE GENOMIC DNA]</scope>
    <source>
        <strain evidence="2 3">GrpM-11</strain>
    </source>
</reference>
<dbReference type="AlphaFoldDB" id="A0A842HXL3"/>
<dbReference type="Proteomes" id="UP000564378">
    <property type="component" value="Unassembled WGS sequence"/>
</dbReference>
<dbReference type="Pfam" id="PF03815">
    <property type="entry name" value="LCCL"/>
    <property type="match status" value="1"/>
</dbReference>
<name>A0A842HXL3_9SPHN</name>
<dbReference type="PANTHER" id="PTHR31331">
    <property type="entry name" value="LCCL DOMAIN PROTEIN (AFU_ORTHOLOGUE AFUA_5G08630)"/>
    <property type="match status" value="1"/>
</dbReference>
<evidence type="ECO:0000313" key="3">
    <source>
        <dbReference type="Proteomes" id="UP000564378"/>
    </source>
</evidence>
<dbReference type="InterPro" id="IPR036609">
    <property type="entry name" value="LCCL_sf"/>
</dbReference>
<organism evidence="2 3">
    <name type="scientific">Parasphingopyxis marina</name>
    <dbReference type="NCBI Taxonomy" id="2761622"/>
    <lineage>
        <taxon>Bacteria</taxon>
        <taxon>Pseudomonadati</taxon>
        <taxon>Pseudomonadota</taxon>
        <taxon>Alphaproteobacteria</taxon>
        <taxon>Sphingomonadales</taxon>
        <taxon>Sphingomonadaceae</taxon>
        <taxon>Parasphingopyxis</taxon>
    </lineage>
</organism>
<dbReference type="PANTHER" id="PTHR31331:SF1">
    <property type="entry name" value="CYSTEINE RICH SECRETORY PROTEIN LCCL DOMAIN CONTAINING 2"/>
    <property type="match status" value="1"/>
</dbReference>
<dbReference type="EMBL" id="JACJVJ010000001">
    <property type="protein sequence ID" value="MBC2776680.1"/>
    <property type="molecule type" value="Genomic_DNA"/>
</dbReference>
<comment type="caution">
    <text evidence="2">The sequence shown here is derived from an EMBL/GenBank/DDBJ whole genome shotgun (WGS) entry which is preliminary data.</text>
</comment>
<feature type="domain" description="LCCL" evidence="1">
    <location>
        <begin position="79"/>
        <end position="140"/>
    </location>
</feature>
<dbReference type="InterPro" id="IPR051957">
    <property type="entry name" value="CRISP-LCCL_domain"/>
</dbReference>
<evidence type="ECO:0000259" key="1">
    <source>
        <dbReference type="PROSITE" id="PS50820"/>
    </source>
</evidence>
<evidence type="ECO:0000313" key="2">
    <source>
        <dbReference type="EMBL" id="MBC2776680.1"/>
    </source>
</evidence>
<protein>
    <recommendedName>
        <fullName evidence="1">LCCL domain-containing protein</fullName>
    </recommendedName>
</protein>
<dbReference type="Gene3D" id="2.170.130.20">
    <property type="entry name" value="LCCL-like domain"/>
    <property type="match status" value="1"/>
</dbReference>
<keyword evidence="3" id="KW-1185">Reference proteome</keyword>
<accession>A0A842HXL3</accession>